<evidence type="ECO:0000313" key="1">
    <source>
        <dbReference type="EMBL" id="MBK1646888.1"/>
    </source>
</evidence>
<comment type="caution">
    <text evidence="1">The sequence shown here is derived from an EMBL/GenBank/DDBJ whole genome shotgun (WGS) entry which is preliminary data.</text>
</comment>
<protein>
    <submittedName>
        <fullName evidence="1">Uncharacterized protein</fullName>
    </submittedName>
</protein>
<dbReference type="Proteomes" id="UP001138802">
    <property type="component" value="Unassembled WGS sequence"/>
</dbReference>
<reference evidence="1 2" key="1">
    <citation type="journal article" date="2020" name="Microorganisms">
        <title>Osmotic Adaptation and Compatible Solute Biosynthesis of Phototrophic Bacteria as Revealed from Genome Analyses.</title>
        <authorList>
            <person name="Imhoff J.F."/>
            <person name="Rahn T."/>
            <person name="Kunzel S."/>
            <person name="Keller A."/>
            <person name="Neulinger S.C."/>
        </authorList>
    </citation>
    <scope>NUCLEOTIDE SEQUENCE [LARGE SCALE GENOMIC DNA]</scope>
    <source>
        <strain evidence="1 2">DSM 21303</strain>
    </source>
</reference>
<organism evidence="1 2">
    <name type="scientific">Thiocapsa imhoffii</name>
    <dbReference type="NCBI Taxonomy" id="382777"/>
    <lineage>
        <taxon>Bacteria</taxon>
        <taxon>Pseudomonadati</taxon>
        <taxon>Pseudomonadota</taxon>
        <taxon>Gammaproteobacteria</taxon>
        <taxon>Chromatiales</taxon>
        <taxon>Chromatiaceae</taxon>
        <taxon>Thiocapsa</taxon>
    </lineage>
</organism>
<dbReference type="AlphaFoldDB" id="A0A9X0WLU6"/>
<sequence>MTLHLTTILTNDPNPGSFRILLKPEHTATLAHAIELSGTFSNEIANGYALLDYPPCWHLTEFRQNRLIRFLRLNRTNLRLAFGPERGDRHWQAILFRRRYAH</sequence>
<gene>
    <name evidence="1" type="ORF">CKO25_20120</name>
</gene>
<evidence type="ECO:0000313" key="2">
    <source>
        <dbReference type="Proteomes" id="UP001138802"/>
    </source>
</evidence>
<name>A0A9X0WLU6_9GAMM</name>
<dbReference type="EMBL" id="NRSD01000045">
    <property type="protein sequence ID" value="MBK1646888.1"/>
    <property type="molecule type" value="Genomic_DNA"/>
</dbReference>
<accession>A0A9X0WLU6</accession>
<keyword evidence="2" id="KW-1185">Reference proteome</keyword>
<proteinExistence type="predicted"/>